<accession>A0A6C0HKN2</accession>
<reference evidence="2" key="1">
    <citation type="journal article" date="2020" name="Nature">
        <title>Giant virus diversity and host interactions through global metagenomics.</title>
        <authorList>
            <person name="Schulz F."/>
            <person name="Roux S."/>
            <person name="Paez-Espino D."/>
            <person name="Jungbluth S."/>
            <person name="Walsh D.A."/>
            <person name="Denef V.J."/>
            <person name="McMahon K.D."/>
            <person name="Konstantinidis K.T."/>
            <person name="Eloe-Fadrosh E.A."/>
            <person name="Kyrpides N.C."/>
            <person name="Woyke T."/>
        </authorList>
    </citation>
    <scope>NUCLEOTIDE SEQUENCE</scope>
    <source>
        <strain evidence="2">GVMAG-M-3300023184-13</strain>
    </source>
</reference>
<feature type="compositionally biased region" description="Gly residues" evidence="1">
    <location>
        <begin position="163"/>
        <end position="200"/>
    </location>
</feature>
<feature type="compositionally biased region" description="Gly residues" evidence="1">
    <location>
        <begin position="118"/>
        <end position="156"/>
    </location>
</feature>
<dbReference type="AlphaFoldDB" id="A0A6C0HKN2"/>
<feature type="compositionally biased region" description="Gly residues" evidence="1">
    <location>
        <begin position="66"/>
        <end position="112"/>
    </location>
</feature>
<feature type="region of interest" description="Disordered" evidence="1">
    <location>
        <begin position="1"/>
        <end position="211"/>
    </location>
</feature>
<evidence type="ECO:0000256" key="1">
    <source>
        <dbReference type="SAM" id="MobiDB-lite"/>
    </source>
</evidence>
<organism evidence="2">
    <name type="scientific">viral metagenome</name>
    <dbReference type="NCBI Taxonomy" id="1070528"/>
    <lineage>
        <taxon>unclassified sequences</taxon>
        <taxon>metagenomes</taxon>
        <taxon>organismal metagenomes</taxon>
    </lineage>
</organism>
<name>A0A6C0HKN2_9ZZZZ</name>
<protein>
    <submittedName>
        <fullName evidence="2">Uncharacterized protein</fullName>
    </submittedName>
</protein>
<proteinExistence type="predicted"/>
<feature type="compositionally biased region" description="Low complexity" evidence="1">
    <location>
        <begin position="7"/>
        <end position="23"/>
    </location>
</feature>
<dbReference type="EMBL" id="MN739979">
    <property type="protein sequence ID" value="QHT81182.1"/>
    <property type="molecule type" value="Genomic_DNA"/>
</dbReference>
<sequence length="374" mass="40246">MYQSQFNSYNSDGGYNGQSSYQGGHDGGYGGQSSYQGGHDGGYGGQSSYQGGRDGGYGDQSSYQGGHDGGYGGQSGYQGGRSGHGGRGGRGGQSGYQGGRGGQTGYQGGRDGQSGYQGSRGGGHDGQSGYQGGQSGYQGGQSGYQGGRGGQSGYQGGQSSYQGGRGGQSGYQGSRGGQSGYQGGRGGQSGYQGSRGGRGGRSSKPAYQPNYTNDYEQQLYNKFIEYDAAFFDIINMIPDNLREVSNPIAVCMSFECDDFNVHSKAENYYTKWCTFLESNTDPNNLKLYLHKLGFNSHEFNDKYNPQLDIKFRVLIFKIKAQLIALSYDMKDMHTFTIYIGLLSAINYHFECYVGQNQYEQLVAAIEMSEIMPYI</sequence>
<evidence type="ECO:0000313" key="2">
    <source>
        <dbReference type="EMBL" id="QHT81182.1"/>
    </source>
</evidence>